<reference evidence="2 3" key="1">
    <citation type="submission" date="2024-06" db="EMBL/GenBank/DDBJ databases">
        <title>Complete genome of Phlyctema vagabunda strain 19-DSS-EL-015.</title>
        <authorList>
            <person name="Fiorenzani C."/>
        </authorList>
    </citation>
    <scope>NUCLEOTIDE SEQUENCE [LARGE SCALE GENOMIC DNA]</scope>
    <source>
        <strain evidence="2 3">19-DSS-EL-015</strain>
    </source>
</reference>
<comment type="caution">
    <text evidence="2">The sequence shown here is derived from an EMBL/GenBank/DDBJ whole genome shotgun (WGS) entry which is preliminary data.</text>
</comment>
<feature type="region of interest" description="Disordered" evidence="1">
    <location>
        <begin position="81"/>
        <end position="135"/>
    </location>
</feature>
<evidence type="ECO:0000313" key="2">
    <source>
        <dbReference type="EMBL" id="KAL3417067.1"/>
    </source>
</evidence>
<proteinExistence type="predicted"/>
<organism evidence="2 3">
    <name type="scientific">Phlyctema vagabunda</name>
    <dbReference type="NCBI Taxonomy" id="108571"/>
    <lineage>
        <taxon>Eukaryota</taxon>
        <taxon>Fungi</taxon>
        <taxon>Dikarya</taxon>
        <taxon>Ascomycota</taxon>
        <taxon>Pezizomycotina</taxon>
        <taxon>Leotiomycetes</taxon>
        <taxon>Helotiales</taxon>
        <taxon>Dermateaceae</taxon>
        <taxon>Phlyctema</taxon>
    </lineage>
</organism>
<gene>
    <name evidence="2" type="ORF">PVAG01_11490</name>
</gene>
<evidence type="ECO:0000256" key="1">
    <source>
        <dbReference type="SAM" id="MobiDB-lite"/>
    </source>
</evidence>
<protein>
    <submittedName>
        <fullName evidence="2">Uncharacterized protein</fullName>
    </submittedName>
</protein>
<evidence type="ECO:0000313" key="3">
    <source>
        <dbReference type="Proteomes" id="UP001629113"/>
    </source>
</evidence>
<dbReference type="Proteomes" id="UP001629113">
    <property type="component" value="Unassembled WGS sequence"/>
</dbReference>
<dbReference type="EMBL" id="JBFCZG010000012">
    <property type="protein sequence ID" value="KAL3417067.1"/>
    <property type="molecule type" value="Genomic_DNA"/>
</dbReference>
<sequence length="222" mass="23870">MSSYTSQIPFLLDKINRVPRASGGPGVAGRMVTTDQLEYSLEALRKALWNEGVTGELLQFKIGRDTHWHYWSDDSDFPGLDSRKAAQQHDYRPSQYQAQGFAPSGTVTSGGLGSSRHAPAAAPATSGTSGVPIPPRGFGQYDATMFPDGTLCIGDDNDPSINTIVIATGSKGHAGKYDASWTDNAKVWLKSKGNPQDPGMVYPLVPWKAPQPATEEEEEDSA</sequence>
<keyword evidence="3" id="KW-1185">Reference proteome</keyword>
<feature type="compositionally biased region" description="Basic and acidic residues" evidence="1">
    <location>
        <begin position="81"/>
        <end position="92"/>
    </location>
</feature>
<accession>A0ABR4P1K8</accession>
<feature type="region of interest" description="Disordered" evidence="1">
    <location>
        <begin position="192"/>
        <end position="222"/>
    </location>
</feature>
<name>A0ABR4P1K8_9HELO</name>
<feature type="compositionally biased region" description="Low complexity" evidence="1">
    <location>
        <begin position="114"/>
        <end position="130"/>
    </location>
</feature>